<feature type="transmembrane region" description="Helical" evidence="1">
    <location>
        <begin position="407"/>
        <end position="427"/>
    </location>
</feature>
<proteinExistence type="predicted"/>
<keyword evidence="3" id="KW-1185">Reference proteome</keyword>
<feature type="transmembrane region" description="Helical" evidence="1">
    <location>
        <begin position="346"/>
        <end position="368"/>
    </location>
</feature>
<dbReference type="RefSeq" id="WP_135943194.1">
    <property type="nucleotide sequence ID" value="NZ_BMEI01000001.1"/>
</dbReference>
<feature type="transmembrane region" description="Helical" evidence="1">
    <location>
        <begin position="205"/>
        <end position="229"/>
    </location>
</feature>
<dbReference type="InterPro" id="IPR005625">
    <property type="entry name" value="PepSY-ass_TM"/>
</dbReference>
<dbReference type="AlphaFoldDB" id="A0A4V3RZE9"/>
<evidence type="ECO:0000256" key="1">
    <source>
        <dbReference type="SAM" id="Phobius"/>
    </source>
</evidence>
<feature type="transmembrane region" description="Helical" evidence="1">
    <location>
        <begin position="434"/>
        <end position="454"/>
    </location>
</feature>
<dbReference type="OrthoDB" id="9776609at2"/>
<sequence>MSRWPRISSGFVKAMLAGHSALGLAFAALLYLVCISGTIVVFKSEIRQWEQPGAPRVEGEVSDAALANAMREIDVYSKAQGPIHSLSVWAPELGGPWLRARFYADDGGYEQWFADPATGELVLREHAPLAGFLVHLHDDLHLPGPWGRWLVGLMGVAMLSLVISGLLSHPRIFRDAFSLRWGGSKRLQEADLHNRLSVWALPFHLVISFTGAFLGLSFLIVAILAFAAYDGDQAAAIEAVLGPQAGEGTPAADLPDMEAIIADARARGDGQAVRFVSLEHPGEEGQLVGVQIETPDDLVAAEEYFYDGTGTFLRTLGNAKGPAGQQTLSAMGPLHFGVFGGMPVKILYGFLGLASTVVAVGGVTIWLTRRADKGRPAPRWARVWTATVWGTGLGFAAAALGSVMLPVAPALVFAAALAGAFVLAIAFDAFALSRVLRGLTAAILVAAAGAKLAVHPVLPASAWGVTIALVAAALVLALSIRPVRRLVSLRSSVPAE</sequence>
<evidence type="ECO:0000313" key="3">
    <source>
        <dbReference type="Proteomes" id="UP000305451"/>
    </source>
</evidence>
<feature type="transmembrane region" description="Helical" evidence="1">
    <location>
        <begin position="146"/>
        <end position="167"/>
    </location>
</feature>
<feature type="transmembrane region" description="Helical" evidence="1">
    <location>
        <begin position="21"/>
        <end position="42"/>
    </location>
</feature>
<keyword evidence="1" id="KW-0472">Membrane</keyword>
<comment type="caution">
    <text evidence="2">The sequence shown here is derived from an EMBL/GenBank/DDBJ whole genome shotgun (WGS) entry which is preliminary data.</text>
</comment>
<keyword evidence="1" id="KW-1133">Transmembrane helix</keyword>
<feature type="transmembrane region" description="Helical" evidence="1">
    <location>
        <begin position="380"/>
        <end position="401"/>
    </location>
</feature>
<dbReference type="Pfam" id="PF03929">
    <property type="entry name" value="PepSY_TM"/>
    <property type="match status" value="1"/>
</dbReference>
<protein>
    <submittedName>
        <fullName evidence="2">PepSY domain-containing protein</fullName>
    </submittedName>
</protein>
<accession>A0A4V3RZE9</accession>
<dbReference type="PANTHER" id="PTHR34219">
    <property type="entry name" value="IRON-REGULATED INNER MEMBRANE PROTEIN-RELATED"/>
    <property type="match status" value="1"/>
</dbReference>
<dbReference type="EMBL" id="SRXV01000001">
    <property type="protein sequence ID" value="TGY93999.1"/>
    <property type="molecule type" value="Genomic_DNA"/>
</dbReference>
<feature type="transmembrane region" description="Helical" evidence="1">
    <location>
        <begin position="460"/>
        <end position="480"/>
    </location>
</feature>
<reference evidence="2 3" key="1">
    <citation type="journal article" date="2013" name="Int. J. Syst. Evol. Microbiol.">
        <title>Marinicauda pacifica gen. nov., sp. nov., a prosthecate alphaproteobacterium of the family Hyphomonadaceae isolated from deep seawater.</title>
        <authorList>
            <person name="Zhang X.Y."/>
            <person name="Li G.W."/>
            <person name="Wang C.S."/>
            <person name="Zhang Y.J."/>
            <person name="Xu X.W."/>
            <person name="Li H."/>
            <person name="Liu A."/>
            <person name="Liu C."/>
            <person name="Xie B.B."/>
            <person name="Qin Q.L."/>
            <person name="Xu Z."/>
            <person name="Chen X.L."/>
            <person name="Zhou B.C."/>
            <person name="Zhang Y.Z."/>
        </authorList>
    </citation>
    <scope>NUCLEOTIDE SEQUENCE [LARGE SCALE GENOMIC DNA]</scope>
    <source>
        <strain evidence="2 3">P-1 km-3</strain>
    </source>
</reference>
<evidence type="ECO:0000313" key="2">
    <source>
        <dbReference type="EMBL" id="TGY93999.1"/>
    </source>
</evidence>
<gene>
    <name evidence="2" type="ORF">E5162_01545</name>
</gene>
<organism evidence="2 3">
    <name type="scientific">Marinicauda pacifica</name>
    <dbReference type="NCBI Taxonomy" id="1133559"/>
    <lineage>
        <taxon>Bacteria</taxon>
        <taxon>Pseudomonadati</taxon>
        <taxon>Pseudomonadota</taxon>
        <taxon>Alphaproteobacteria</taxon>
        <taxon>Maricaulales</taxon>
        <taxon>Maricaulaceae</taxon>
        <taxon>Marinicauda</taxon>
    </lineage>
</organism>
<dbReference type="Proteomes" id="UP000305451">
    <property type="component" value="Unassembled WGS sequence"/>
</dbReference>
<name>A0A4V3RZE9_9PROT</name>
<keyword evidence="1" id="KW-0812">Transmembrane</keyword>
<dbReference type="PANTHER" id="PTHR34219:SF4">
    <property type="entry name" value="PEPSY DOMAIN-CONTAINING PROTEIN"/>
    <property type="match status" value="1"/>
</dbReference>